<dbReference type="InterPro" id="IPR011330">
    <property type="entry name" value="Glyco_hydro/deAcase_b/a-brl"/>
</dbReference>
<dbReference type="CDD" id="cd10941">
    <property type="entry name" value="CE4_PuuE_HpPgdA_like_2"/>
    <property type="match status" value="1"/>
</dbReference>
<dbReference type="AlphaFoldDB" id="W4LV32"/>
<dbReference type="Pfam" id="PF11959">
    <property type="entry name" value="DUF3473"/>
    <property type="match status" value="1"/>
</dbReference>
<keyword evidence="3" id="KW-1185">Reference proteome</keyword>
<reference evidence="2 3" key="1">
    <citation type="journal article" date="2014" name="Nature">
        <title>An environmental bacterial taxon with a large and distinct metabolic repertoire.</title>
        <authorList>
            <person name="Wilson M.C."/>
            <person name="Mori T."/>
            <person name="Ruckert C."/>
            <person name="Uria A.R."/>
            <person name="Helf M.J."/>
            <person name="Takada K."/>
            <person name="Gernert C."/>
            <person name="Steffens U.A."/>
            <person name="Heycke N."/>
            <person name="Schmitt S."/>
            <person name="Rinke C."/>
            <person name="Helfrich E.J."/>
            <person name="Brachmann A.O."/>
            <person name="Gurgui C."/>
            <person name="Wakimoto T."/>
            <person name="Kracht M."/>
            <person name="Crusemann M."/>
            <person name="Hentschel U."/>
            <person name="Abe I."/>
            <person name="Matsunaga S."/>
            <person name="Kalinowski J."/>
            <person name="Takeyama H."/>
            <person name="Piel J."/>
        </authorList>
    </citation>
    <scope>NUCLEOTIDE SEQUENCE [LARGE SCALE GENOMIC DNA]</scope>
    <source>
        <strain evidence="3">TSY1</strain>
    </source>
</reference>
<dbReference type="PROSITE" id="PS51677">
    <property type="entry name" value="NODB"/>
    <property type="match status" value="1"/>
</dbReference>
<dbReference type="Proteomes" id="UP000019141">
    <property type="component" value="Unassembled WGS sequence"/>
</dbReference>
<proteinExistence type="predicted"/>
<evidence type="ECO:0000259" key="1">
    <source>
        <dbReference type="PROSITE" id="PS51677"/>
    </source>
</evidence>
<dbReference type="PANTHER" id="PTHR47561:SF1">
    <property type="entry name" value="POLYSACCHARIDE DEACETYLASE FAMILY PROTEIN (AFU_ORTHOLOGUE AFUA_6G05030)"/>
    <property type="match status" value="1"/>
</dbReference>
<dbReference type="GO" id="GO:0016810">
    <property type="term" value="F:hydrolase activity, acting on carbon-nitrogen (but not peptide) bonds"/>
    <property type="evidence" value="ECO:0007669"/>
    <property type="project" value="InterPro"/>
</dbReference>
<feature type="domain" description="NodB homology" evidence="1">
    <location>
        <begin position="18"/>
        <end position="286"/>
    </location>
</feature>
<evidence type="ECO:0000313" key="3">
    <source>
        <dbReference type="Proteomes" id="UP000019141"/>
    </source>
</evidence>
<dbReference type="NCBIfam" id="TIGR03006">
    <property type="entry name" value="pepcterm_polyde"/>
    <property type="match status" value="1"/>
</dbReference>
<dbReference type="EMBL" id="AZHW01000190">
    <property type="protein sequence ID" value="ETX01909.1"/>
    <property type="molecule type" value="Genomic_DNA"/>
</dbReference>
<sequence>MLNALTIDVEDYYQVTAFEPVVRFADWERCESRVERNTQTLLEGLAEHGTRATFFILGWVAERHPGLVRAIDAAGHEVAAHGYAHQRVYTQTPEQFREETRRVKACLEDLIGRPILGYRAASYSITAKSLWALDILQQTGFVYDSSIFPVRHDFYGIPDHPRFCHVLRGETHDGLVEFPMSTVRLGNVNLPVAGGGYFRLYPYALSRWGIRHLNRVEHQPAVVYLHPWEVDPQQPRMPVRGLSKFRHYINLRQTLPRLRRLLRDFDFAPMATVLRERGLLHGAPQV</sequence>
<dbReference type="HOGENOM" id="CLU_066872_0_0_7"/>
<accession>W4LV32</accession>
<dbReference type="InterPro" id="IPR014344">
    <property type="entry name" value="XrtA_polysacc_deacetyl"/>
</dbReference>
<dbReference type="InterPro" id="IPR022560">
    <property type="entry name" value="DUF3473"/>
</dbReference>
<dbReference type="SUPFAM" id="SSF88713">
    <property type="entry name" value="Glycoside hydrolase/deacetylase"/>
    <property type="match status" value="1"/>
</dbReference>
<dbReference type="PATRIC" id="fig|1429438.4.peg.1242"/>
<dbReference type="InterPro" id="IPR002509">
    <property type="entry name" value="NODB_dom"/>
</dbReference>
<protein>
    <submittedName>
        <fullName evidence="2">Polysaccharide deacetylase</fullName>
    </submittedName>
</protein>
<gene>
    <name evidence="2" type="ORF">ETSY1_05510</name>
</gene>
<name>W4LV32_ENTF1</name>
<dbReference type="GO" id="GO:0005975">
    <property type="term" value="P:carbohydrate metabolic process"/>
    <property type="evidence" value="ECO:0007669"/>
    <property type="project" value="InterPro"/>
</dbReference>
<evidence type="ECO:0000313" key="2">
    <source>
        <dbReference type="EMBL" id="ETX01909.1"/>
    </source>
</evidence>
<dbReference type="Gene3D" id="3.20.20.370">
    <property type="entry name" value="Glycoside hydrolase/deacetylase"/>
    <property type="match status" value="1"/>
</dbReference>
<organism evidence="2 3">
    <name type="scientific">Entotheonella factor</name>
    <dbReference type="NCBI Taxonomy" id="1429438"/>
    <lineage>
        <taxon>Bacteria</taxon>
        <taxon>Pseudomonadati</taxon>
        <taxon>Nitrospinota/Tectimicrobiota group</taxon>
        <taxon>Candidatus Tectimicrobiota</taxon>
        <taxon>Candidatus Entotheonellia</taxon>
        <taxon>Candidatus Entotheonellales</taxon>
        <taxon>Candidatus Entotheonellaceae</taxon>
        <taxon>Candidatus Entotheonella</taxon>
    </lineage>
</organism>
<dbReference type="Pfam" id="PF01522">
    <property type="entry name" value="Polysacc_deac_1"/>
    <property type="match status" value="1"/>
</dbReference>
<dbReference type="PANTHER" id="PTHR47561">
    <property type="entry name" value="POLYSACCHARIDE DEACETYLASE FAMILY PROTEIN (AFU_ORTHOLOGUE AFUA_6G05030)"/>
    <property type="match status" value="1"/>
</dbReference>
<comment type="caution">
    <text evidence="2">The sequence shown here is derived from an EMBL/GenBank/DDBJ whole genome shotgun (WGS) entry which is preliminary data.</text>
</comment>
<dbReference type="InterPro" id="IPR045235">
    <property type="entry name" value="PuuE_HpPgdA-like"/>
</dbReference>